<evidence type="ECO:0000256" key="7">
    <source>
        <dbReference type="ARBA" id="ARBA00022833"/>
    </source>
</evidence>
<evidence type="ECO:0000256" key="11">
    <source>
        <dbReference type="ARBA" id="ARBA00023136"/>
    </source>
</evidence>
<keyword evidence="10" id="KW-0406">Ion transport</keyword>
<protein>
    <recommendedName>
        <fullName evidence="12">High-affinity zinc uptake system membrane protein ZnuB</fullName>
    </recommendedName>
</protein>
<dbReference type="InterPro" id="IPR001626">
    <property type="entry name" value="ABC_TroCD"/>
</dbReference>
<keyword evidence="5" id="KW-1003">Cell membrane</keyword>
<keyword evidence="6 13" id="KW-0812">Transmembrane</keyword>
<keyword evidence="16" id="KW-1185">Reference proteome</keyword>
<accession>A0A7L9RRS5</accession>
<organism evidence="15 16">
    <name type="scientific">Candidatus Bodocaedibacter vickermanii</name>
    <dbReference type="NCBI Taxonomy" id="2741701"/>
    <lineage>
        <taxon>Bacteria</taxon>
        <taxon>Pseudomonadati</taxon>
        <taxon>Pseudomonadota</taxon>
        <taxon>Alphaproteobacteria</taxon>
        <taxon>Holosporales</taxon>
        <taxon>Candidatus Paracaedibacteraceae</taxon>
        <taxon>Candidatus Bodocaedibacter</taxon>
    </lineage>
</organism>
<proteinExistence type="inferred from homology"/>
<gene>
    <name evidence="15" type="primary">znuB</name>
    <name evidence="15" type="ORF">CPBP_00059</name>
</gene>
<dbReference type="PANTHER" id="PTHR30477">
    <property type="entry name" value="ABC-TRANSPORTER METAL-BINDING PROTEIN"/>
    <property type="match status" value="1"/>
</dbReference>
<keyword evidence="4 13" id="KW-0813">Transport</keyword>
<dbReference type="RefSeq" id="WP_350332064.1">
    <property type="nucleotide sequence ID" value="NZ_CP054719.1"/>
</dbReference>
<dbReference type="KEGG" id="pbal:CPBP_00059"/>
<evidence type="ECO:0000256" key="13">
    <source>
        <dbReference type="RuleBase" id="RU003943"/>
    </source>
</evidence>
<dbReference type="EMBL" id="CP054719">
    <property type="protein sequence ID" value="QOL19310.1"/>
    <property type="molecule type" value="Genomic_DNA"/>
</dbReference>
<dbReference type="GO" id="GO:0055085">
    <property type="term" value="P:transmembrane transport"/>
    <property type="evidence" value="ECO:0007669"/>
    <property type="project" value="InterPro"/>
</dbReference>
<name>A0A7L9RRS5_9PROT</name>
<evidence type="ECO:0000256" key="9">
    <source>
        <dbReference type="ARBA" id="ARBA00022989"/>
    </source>
</evidence>
<dbReference type="PANTHER" id="PTHR30477:SF23">
    <property type="entry name" value="HIGH-AFFINITY ZINC UPTAKE SYSTEM MEMBRANE PROTEIN ZNUB"/>
    <property type="match status" value="1"/>
</dbReference>
<evidence type="ECO:0000256" key="8">
    <source>
        <dbReference type="ARBA" id="ARBA00022906"/>
    </source>
</evidence>
<evidence type="ECO:0000256" key="5">
    <source>
        <dbReference type="ARBA" id="ARBA00022475"/>
    </source>
</evidence>
<keyword evidence="7" id="KW-0862">Zinc</keyword>
<feature type="transmembrane region" description="Helical" evidence="14">
    <location>
        <begin position="171"/>
        <end position="198"/>
    </location>
</feature>
<keyword evidence="9 14" id="KW-1133">Transmembrane helix</keyword>
<dbReference type="GO" id="GO:0010043">
    <property type="term" value="P:response to zinc ion"/>
    <property type="evidence" value="ECO:0007669"/>
    <property type="project" value="TreeGrafter"/>
</dbReference>
<keyword evidence="8" id="KW-0864">Zinc transport</keyword>
<dbReference type="Proteomes" id="UP000594001">
    <property type="component" value="Chromosome"/>
</dbReference>
<evidence type="ECO:0000313" key="15">
    <source>
        <dbReference type="EMBL" id="QOL19310.1"/>
    </source>
</evidence>
<dbReference type="Pfam" id="PF00950">
    <property type="entry name" value="ABC-3"/>
    <property type="match status" value="1"/>
</dbReference>
<feature type="transmembrane region" description="Helical" evidence="14">
    <location>
        <begin position="40"/>
        <end position="71"/>
    </location>
</feature>
<comment type="function">
    <text evidence="1">Involved in the high-affinity zinc uptake transport system.</text>
</comment>
<dbReference type="InterPro" id="IPR037294">
    <property type="entry name" value="ABC_BtuC-like"/>
</dbReference>
<dbReference type="Gene3D" id="1.10.3470.10">
    <property type="entry name" value="ABC transporter involved in vitamin B12 uptake, BtuC"/>
    <property type="match status" value="1"/>
</dbReference>
<dbReference type="GO" id="GO:0043190">
    <property type="term" value="C:ATP-binding cassette (ABC) transporter complex"/>
    <property type="evidence" value="ECO:0007669"/>
    <property type="project" value="InterPro"/>
</dbReference>
<keyword evidence="11 14" id="KW-0472">Membrane</keyword>
<feature type="transmembrane region" description="Helical" evidence="14">
    <location>
        <begin position="210"/>
        <end position="230"/>
    </location>
</feature>
<evidence type="ECO:0000256" key="6">
    <source>
        <dbReference type="ARBA" id="ARBA00022692"/>
    </source>
</evidence>
<evidence type="ECO:0000256" key="10">
    <source>
        <dbReference type="ARBA" id="ARBA00023065"/>
    </source>
</evidence>
<feature type="transmembrane region" description="Helical" evidence="14">
    <location>
        <begin position="83"/>
        <end position="103"/>
    </location>
</feature>
<comment type="similarity">
    <text evidence="3 13">Belongs to the ABC-3 integral membrane protein family.</text>
</comment>
<dbReference type="SUPFAM" id="SSF81345">
    <property type="entry name" value="ABC transporter involved in vitamin B12 uptake, BtuC"/>
    <property type="match status" value="1"/>
</dbReference>
<evidence type="ECO:0000256" key="14">
    <source>
        <dbReference type="SAM" id="Phobius"/>
    </source>
</evidence>
<evidence type="ECO:0000313" key="16">
    <source>
        <dbReference type="Proteomes" id="UP000594001"/>
    </source>
</evidence>
<evidence type="ECO:0000256" key="4">
    <source>
        <dbReference type="ARBA" id="ARBA00022448"/>
    </source>
</evidence>
<comment type="subcellular location">
    <subcellularLocation>
        <location evidence="2 13">Cell membrane</location>
        <topology evidence="2 13">Multi-pass membrane protein</topology>
    </subcellularLocation>
</comment>
<feature type="transmembrane region" description="Helical" evidence="14">
    <location>
        <begin position="124"/>
        <end position="151"/>
    </location>
</feature>
<evidence type="ECO:0000256" key="2">
    <source>
        <dbReference type="ARBA" id="ARBA00004651"/>
    </source>
</evidence>
<sequence length="264" mass="28440">MSEILLYPLLLSIPLAVLIGPVGSILVWRRSSFLADVVSHMGILAFAISELTQVPILVVSVCVSTLIAVMLEWAPSFIPKDAWLAGVSSLGISIGLLLLSSNGSGHSFDHVFWGDMFALTQNDIIVFAIATGFLGMHLIVFWKSLVLIMFHEELAVLDGVPVRFVKFVNNVIAGIVIALSLKVMGVLLTGALFVLPSIGLRFLNLTPERHIIGAMVFVLASFVFGVIVSVQTDAIAAPWVIFALTVLNFAVIFLKKGIDKGAEK</sequence>
<evidence type="ECO:0000256" key="12">
    <source>
        <dbReference type="ARBA" id="ARBA00040080"/>
    </source>
</evidence>
<dbReference type="GO" id="GO:0006829">
    <property type="term" value="P:zinc ion transport"/>
    <property type="evidence" value="ECO:0007669"/>
    <property type="project" value="UniProtKB-KW"/>
</dbReference>
<feature type="transmembrane region" description="Helical" evidence="14">
    <location>
        <begin position="236"/>
        <end position="254"/>
    </location>
</feature>
<feature type="transmembrane region" description="Helical" evidence="14">
    <location>
        <begin position="6"/>
        <end position="28"/>
    </location>
</feature>
<reference evidence="15 16" key="1">
    <citation type="submission" date="2020-06" db="EMBL/GenBank/DDBJ databases">
        <title>The endosymbiont of the kinetoplastid Bodo saltans is a Paracaedibacter-like alpha-proteobacterium possessing a putative toxin-antitoxin system.</title>
        <authorList>
            <person name="Midha S."/>
            <person name="Rigden D.J."/>
            <person name="Siozios S."/>
            <person name="Hurst G.D.D."/>
            <person name="Jackson A.P."/>
        </authorList>
    </citation>
    <scope>NUCLEOTIDE SEQUENCE [LARGE SCALE GENOMIC DNA]</scope>
    <source>
        <strain evidence="15">Lake Konstanz</strain>
    </source>
</reference>
<evidence type="ECO:0000256" key="1">
    <source>
        <dbReference type="ARBA" id="ARBA00002313"/>
    </source>
</evidence>
<dbReference type="AlphaFoldDB" id="A0A7L9RRS5"/>
<evidence type="ECO:0000256" key="3">
    <source>
        <dbReference type="ARBA" id="ARBA00008034"/>
    </source>
</evidence>